<sequence>MNGAGSSSPSASRLPFSSASPSGSNNTATGRPPLWNTSSQRKVSRLYLYTTLPLQKIIEVVHVKSPDSAPGKESANKKINGLLDKEPRWLHPRSESDMGRRLNELALSPTRSLSSRGSTSARPHAASDPTPLLNPDPNPLMKREAGTSPITLEVPPFNQFPTRQPAPALVLPAASQRQTRRQNRGPMDQDNNSPLHRFLRKTSIMTSSTQGTQGTTASLQRVLAGYSEPYIRTVKLLVKRFTAPINHRGDSLSPISDIGTPYGSWLSDDDAPPTLPNKPYFLPGDFLLLDFLVMDQAPCFPETEQHRKRSCLCFAQAEILESHFVTARGLTPAAQRLLIQGADGFDLSIVDGFGNSVLHFLAARGATRLLIQLVASDRCKPILNGRNAAGQTFIHVLHRSCFQEPTILFELLTLMGLKKEDINTRDHYGRTLFHLLLADDVPRNTFNVIAANYDLATCMKRDAFNVTPENQTEPSMGVNRIYTQRMDLDPPPPESQFTPVPEVYPDALVAKEARLVEFINSATDIPNAEYSDGRNGLHCLAAATLSVSSILRKYGYDNDQKRKKSQEPRDLDSSTEKLNLRMALLDGLLQAGVDPNHYDSDGNTPLMAFAAQLPEDDDYKIGPEILYRLISAGAEVNARNRAGETALHIAVRCGRKLAMRTLVRNGANVHARDGAGRSMLEVTDVKMRGSRGYNPKEYAHFEACRAWLSGKGMAVQSPSVMQEWGPVAKVNG</sequence>
<feature type="compositionally biased region" description="Low complexity" evidence="4">
    <location>
        <begin position="1"/>
        <end position="26"/>
    </location>
</feature>
<dbReference type="OrthoDB" id="194358at2759"/>
<feature type="region of interest" description="Disordered" evidence="4">
    <location>
        <begin position="66"/>
        <end position="144"/>
    </location>
</feature>
<dbReference type="Pfam" id="PF12796">
    <property type="entry name" value="Ank_2"/>
    <property type="match status" value="1"/>
</dbReference>
<evidence type="ECO:0000313" key="6">
    <source>
        <dbReference type="Proteomes" id="UP000717696"/>
    </source>
</evidence>
<dbReference type="PROSITE" id="PS50297">
    <property type="entry name" value="ANK_REP_REGION"/>
    <property type="match status" value="1"/>
</dbReference>
<dbReference type="AlphaFoldDB" id="A0A9P9EA17"/>
<dbReference type="PANTHER" id="PTHR24126">
    <property type="entry name" value="ANKYRIN REPEAT, PH AND SEC7 DOMAIN CONTAINING PROTEIN SECG-RELATED"/>
    <property type="match status" value="1"/>
</dbReference>
<feature type="repeat" description="ANK" evidence="3">
    <location>
        <begin position="642"/>
        <end position="674"/>
    </location>
</feature>
<dbReference type="InterPro" id="IPR002110">
    <property type="entry name" value="Ankyrin_rpt"/>
</dbReference>
<dbReference type="Gene3D" id="1.25.40.20">
    <property type="entry name" value="Ankyrin repeat-containing domain"/>
    <property type="match status" value="2"/>
</dbReference>
<protein>
    <recommendedName>
        <fullName evidence="7">Ankyrin</fullName>
    </recommendedName>
</protein>
<dbReference type="EMBL" id="JAGMUU010000018">
    <property type="protein sequence ID" value="KAH7133371.1"/>
    <property type="molecule type" value="Genomic_DNA"/>
</dbReference>
<gene>
    <name evidence="5" type="ORF">B0J13DRAFT_100253</name>
</gene>
<dbReference type="PANTHER" id="PTHR24126:SF14">
    <property type="entry name" value="ANK_REP_REGION DOMAIN-CONTAINING PROTEIN"/>
    <property type="match status" value="1"/>
</dbReference>
<accession>A0A9P9EA17</accession>
<evidence type="ECO:0000256" key="2">
    <source>
        <dbReference type="ARBA" id="ARBA00023043"/>
    </source>
</evidence>
<feature type="compositionally biased region" description="Basic and acidic residues" evidence="4">
    <location>
        <begin position="83"/>
        <end position="103"/>
    </location>
</feature>
<name>A0A9P9EA17_9HYPO</name>
<evidence type="ECO:0000256" key="3">
    <source>
        <dbReference type="PROSITE-ProRule" id="PRU00023"/>
    </source>
</evidence>
<evidence type="ECO:0000256" key="4">
    <source>
        <dbReference type="SAM" id="MobiDB-lite"/>
    </source>
</evidence>
<dbReference type="SUPFAM" id="SSF48403">
    <property type="entry name" value="Ankyrin repeat"/>
    <property type="match status" value="1"/>
</dbReference>
<keyword evidence="2 3" id="KW-0040">ANK repeat</keyword>
<proteinExistence type="predicted"/>
<evidence type="ECO:0000313" key="5">
    <source>
        <dbReference type="EMBL" id="KAH7133371.1"/>
    </source>
</evidence>
<feature type="region of interest" description="Disordered" evidence="4">
    <location>
        <begin position="174"/>
        <end position="195"/>
    </location>
</feature>
<evidence type="ECO:0000256" key="1">
    <source>
        <dbReference type="ARBA" id="ARBA00022737"/>
    </source>
</evidence>
<feature type="region of interest" description="Disordered" evidence="4">
    <location>
        <begin position="1"/>
        <end position="40"/>
    </location>
</feature>
<dbReference type="PROSITE" id="PS50088">
    <property type="entry name" value="ANK_REPEAT"/>
    <property type="match status" value="1"/>
</dbReference>
<feature type="compositionally biased region" description="Polar residues" evidence="4">
    <location>
        <begin position="109"/>
        <end position="121"/>
    </location>
</feature>
<keyword evidence="6" id="KW-1185">Reference proteome</keyword>
<dbReference type="InterPro" id="IPR036770">
    <property type="entry name" value="Ankyrin_rpt-contain_sf"/>
</dbReference>
<evidence type="ECO:0008006" key="7">
    <source>
        <dbReference type="Google" id="ProtNLM"/>
    </source>
</evidence>
<comment type="caution">
    <text evidence="5">The sequence shown here is derived from an EMBL/GenBank/DDBJ whole genome shotgun (WGS) entry which is preliminary data.</text>
</comment>
<reference evidence="5" key="1">
    <citation type="journal article" date="2021" name="Nat. Commun.">
        <title>Genetic determinants of endophytism in the Arabidopsis root mycobiome.</title>
        <authorList>
            <person name="Mesny F."/>
            <person name="Miyauchi S."/>
            <person name="Thiergart T."/>
            <person name="Pickel B."/>
            <person name="Atanasova L."/>
            <person name="Karlsson M."/>
            <person name="Huettel B."/>
            <person name="Barry K.W."/>
            <person name="Haridas S."/>
            <person name="Chen C."/>
            <person name="Bauer D."/>
            <person name="Andreopoulos W."/>
            <person name="Pangilinan J."/>
            <person name="LaButti K."/>
            <person name="Riley R."/>
            <person name="Lipzen A."/>
            <person name="Clum A."/>
            <person name="Drula E."/>
            <person name="Henrissat B."/>
            <person name="Kohler A."/>
            <person name="Grigoriev I.V."/>
            <person name="Martin F.M."/>
            <person name="Hacquard S."/>
        </authorList>
    </citation>
    <scope>NUCLEOTIDE SEQUENCE</scope>
    <source>
        <strain evidence="5">MPI-CAGE-AT-0021</strain>
    </source>
</reference>
<keyword evidence="1" id="KW-0677">Repeat</keyword>
<dbReference type="Proteomes" id="UP000717696">
    <property type="component" value="Unassembled WGS sequence"/>
</dbReference>
<organism evidence="5 6">
    <name type="scientific">Dactylonectria estremocensis</name>
    <dbReference type="NCBI Taxonomy" id="1079267"/>
    <lineage>
        <taxon>Eukaryota</taxon>
        <taxon>Fungi</taxon>
        <taxon>Dikarya</taxon>
        <taxon>Ascomycota</taxon>
        <taxon>Pezizomycotina</taxon>
        <taxon>Sordariomycetes</taxon>
        <taxon>Hypocreomycetidae</taxon>
        <taxon>Hypocreales</taxon>
        <taxon>Nectriaceae</taxon>
        <taxon>Dactylonectria</taxon>
    </lineage>
</organism>
<dbReference type="SMART" id="SM00248">
    <property type="entry name" value="ANK"/>
    <property type="match status" value="3"/>
</dbReference>